<dbReference type="eggNOG" id="ENOG502QU63">
    <property type="taxonomic scope" value="Eukaryota"/>
</dbReference>
<dbReference type="STRING" id="931890.G8JT19"/>
<dbReference type="KEGG" id="erc:Ecym_4093"/>
<dbReference type="GeneID" id="11472414"/>
<dbReference type="OrthoDB" id="4050598at2759"/>
<dbReference type="InterPro" id="IPR014803">
    <property type="entry name" value="DNA_repair_Nse5/Nse6"/>
</dbReference>
<dbReference type="RefSeq" id="XP_003645989.1">
    <property type="nucleotide sequence ID" value="XM_003645941.1"/>
</dbReference>
<reference evidence="2" key="1">
    <citation type="journal article" date="2012" name="G3 (Bethesda)">
        <title>Pichia sorbitophila, an interspecies yeast hybrid reveals early steps of genome resolution following polyploidization.</title>
        <authorList>
            <person name="Leh Louis V."/>
            <person name="Despons L."/>
            <person name="Friedrich A."/>
            <person name="Martin T."/>
            <person name="Durrens P."/>
            <person name="Casaregola S."/>
            <person name="Neuveglise C."/>
            <person name="Fairhead C."/>
            <person name="Marck C."/>
            <person name="Cruz J.A."/>
            <person name="Straub M.L."/>
            <person name="Kugler V."/>
            <person name="Sacerdot C."/>
            <person name="Uzunov Z."/>
            <person name="Thierry A."/>
            <person name="Weiss S."/>
            <person name="Bleykasten C."/>
            <person name="De Montigny J."/>
            <person name="Jacques N."/>
            <person name="Jung P."/>
            <person name="Lemaire M."/>
            <person name="Mallet S."/>
            <person name="Morel G."/>
            <person name="Richard G.F."/>
            <person name="Sarkar A."/>
            <person name="Savel G."/>
            <person name="Schacherer J."/>
            <person name="Seret M.L."/>
            <person name="Talla E."/>
            <person name="Samson G."/>
            <person name="Jubin C."/>
            <person name="Poulain J."/>
            <person name="Vacherie B."/>
            <person name="Barbe V."/>
            <person name="Pelletier E."/>
            <person name="Sherman D.J."/>
            <person name="Westhof E."/>
            <person name="Weissenbach J."/>
            <person name="Baret P.V."/>
            <person name="Wincker P."/>
            <person name="Gaillardin C."/>
            <person name="Dujon B."/>
            <person name="Souciet J.L."/>
        </authorList>
    </citation>
    <scope>NUCLEOTIDE SEQUENCE [LARGE SCALE GENOMIC DNA]</scope>
    <source>
        <strain evidence="2">CBS 270.75 / DBVPG 7215 / KCTC 17166 / NRRL Y-17582</strain>
    </source>
</reference>
<dbReference type="OMA" id="LLRCQLF"/>
<dbReference type="FunCoup" id="G8JT19">
    <property type="interactions" value="48"/>
</dbReference>
<dbReference type="HOGENOM" id="CLU_035923_0_0_1"/>
<dbReference type="Proteomes" id="UP000006790">
    <property type="component" value="Chromosome 4"/>
</dbReference>
<dbReference type="InParanoid" id="G8JT19"/>
<protein>
    <submittedName>
        <fullName evidence="1">Uncharacterized protein</fullName>
    </submittedName>
</protein>
<keyword evidence="2" id="KW-1185">Reference proteome</keyword>
<organism evidence="1 2">
    <name type="scientific">Eremothecium cymbalariae (strain CBS 270.75 / DBVPG 7215 / KCTC 17166 / NRRL Y-17582)</name>
    <name type="common">Yeast</name>
    <dbReference type="NCBI Taxonomy" id="931890"/>
    <lineage>
        <taxon>Eukaryota</taxon>
        <taxon>Fungi</taxon>
        <taxon>Dikarya</taxon>
        <taxon>Ascomycota</taxon>
        <taxon>Saccharomycotina</taxon>
        <taxon>Saccharomycetes</taxon>
        <taxon>Saccharomycetales</taxon>
        <taxon>Saccharomycetaceae</taxon>
        <taxon>Eremothecium</taxon>
    </lineage>
</organism>
<dbReference type="AlphaFoldDB" id="G8JT19"/>
<proteinExistence type="predicted"/>
<gene>
    <name evidence="1" type="ordered locus">Ecym_4093</name>
</gene>
<sequence>MAASSHHYVVGSNDAGLPHYFVELNEQCLKEFEQYNSLCSVDEYEQLLYLLENKFLSGQVPIPPSDVIVVLLTLATASSHYKDHLIRGNDPYNVGRTDIAHRCMRFLNELLRTVHVFELHKYELFELELLRCQLFTFLDSIDPKQSTSTISKRVRTRTNNQVSDIPFIAEELPQSLGSPETVNYKYISALETKKAVFHNPLITRVLSQSGSFWNSVAWALSSSVDDDPVKHYCGEVWLPIIMFIFELYELRHEYYKLHELGGTDRLGFTQKFIRSPLVSLFKSLSSSNIHIALCDHLFVNCGKGVGSGIARPVYHSELNLSATYLPICKPSTSFKWYKSMKLRRRILGAYYRVLADIPSSQRIKSFSEDQSIKYMSRILLQIDKLSMFESFFLTDEISATMHYLPLLAEHTVVQLWEDCNKTIEPTLVDNLKNLDALIDNFEDLLEGEPKVCVNDLGLLKTTGYIYTCTLVLLKCALFLHGKRLKASRLRSVIQRFIKMESESISATKRDETYPILTPYLKTMFEL</sequence>
<name>G8JT19_ERECY</name>
<evidence type="ECO:0000313" key="2">
    <source>
        <dbReference type="Proteomes" id="UP000006790"/>
    </source>
</evidence>
<dbReference type="EMBL" id="CP002500">
    <property type="protein sequence ID" value="AET39172.1"/>
    <property type="molecule type" value="Genomic_DNA"/>
</dbReference>
<evidence type="ECO:0000313" key="1">
    <source>
        <dbReference type="EMBL" id="AET39172.1"/>
    </source>
</evidence>
<dbReference type="Pfam" id="PF08691">
    <property type="entry name" value="Nse5"/>
    <property type="match status" value="1"/>
</dbReference>
<accession>G8JT19</accession>